<sequence>MASKLGLLLISSAFSLLCSYHYCSASGRPLDPKMAAAAATEFGPDPPYLLKPIFPLPVDEETQTPPSSTLPMFPMPLQQPITPPPPPFPAGQDGDNLTPAFPFPHLPPLPKFPPFPFIPTMPTIPALPTVPFPPQFVDSGSSSPGIGNKGLAANVMRHAHPVASFLFHTSNMGLCHC</sequence>
<dbReference type="AlphaFoldDB" id="A0A5N5KWZ8"/>
<gene>
    <name evidence="2" type="ORF">DKX38_018089</name>
</gene>
<protein>
    <submittedName>
        <fullName evidence="2">Uncharacterized protein</fullName>
    </submittedName>
</protein>
<evidence type="ECO:0000256" key="1">
    <source>
        <dbReference type="SAM" id="SignalP"/>
    </source>
</evidence>
<comment type="caution">
    <text evidence="2">The sequence shown here is derived from an EMBL/GenBank/DDBJ whole genome shotgun (WGS) entry which is preliminary data.</text>
</comment>
<proteinExistence type="predicted"/>
<organism evidence="2 3">
    <name type="scientific">Salix brachista</name>
    <dbReference type="NCBI Taxonomy" id="2182728"/>
    <lineage>
        <taxon>Eukaryota</taxon>
        <taxon>Viridiplantae</taxon>
        <taxon>Streptophyta</taxon>
        <taxon>Embryophyta</taxon>
        <taxon>Tracheophyta</taxon>
        <taxon>Spermatophyta</taxon>
        <taxon>Magnoliopsida</taxon>
        <taxon>eudicotyledons</taxon>
        <taxon>Gunneridae</taxon>
        <taxon>Pentapetalae</taxon>
        <taxon>rosids</taxon>
        <taxon>fabids</taxon>
        <taxon>Malpighiales</taxon>
        <taxon>Salicaceae</taxon>
        <taxon>Saliceae</taxon>
        <taxon>Salix</taxon>
    </lineage>
</organism>
<feature type="signal peptide" evidence="1">
    <location>
        <begin position="1"/>
        <end position="25"/>
    </location>
</feature>
<feature type="chain" id="PRO_5024431332" evidence="1">
    <location>
        <begin position="26"/>
        <end position="177"/>
    </location>
</feature>
<accession>A0A5N5KWZ8</accession>
<name>A0A5N5KWZ8_9ROSI</name>
<dbReference type="EMBL" id="VDCV01000011">
    <property type="protein sequence ID" value="KAB5535003.1"/>
    <property type="molecule type" value="Genomic_DNA"/>
</dbReference>
<evidence type="ECO:0000313" key="3">
    <source>
        <dbReference type="Proteomes" id="UP000326939"/>
    </source>
</evidence>
<reference evidence="3" key="1">
    <citation type="journal article" date="2019" name="Gigascience">
        <title>De novo genome assembly of the endangered Acer yangbiense, a plant species with extremely small populations endemic to Yunnan Province, China.</title>
        <authorList>
            <person name="Yang J."/>
            <person name="Wariss H.M."/>
            <person name="Tao L."/>
            <person name="Zhang R."/>
            <person name="Yun Q."/>
            <person name="Hollingsworth P."/>
            <person name="Dao Z."/>
            <person name="Luo G."/>
            <person name="Guo H."/>
            <person name="Ma Y."/>
            <person name="Sun W."/>
        </authorList>
    </citation>
    <scope>NUCLEOTIDE SEQUENCE [LARGE SCALE GENOMIC DNA]</scope>
    <source>
        <strain evidence="3">cv. br00</strain>
    </source>
</reference>
<evidence type="ECO:0000313" key="2">
    <source>
        <dbReference type="EMBL" id="KAB5535003.1"/>
    </source>
</evidence>
<dbReference type="Proteomes" id="UP000326939">
    <property type="component" value="Chromosome 11"/>
</dbReference>
<keyword evidence="1" id="KW-0732">Signal</keyword>
<keyword evidence="3" id="KW-1185">Reference proteome</keyword>